<sequence length="62" mass="6848">MAILFQLAFCVAVAVKYWDAVRVYIQRDDGVSDSGWQRRKGGRKAASEDRAQGGGDGAQRCR</sequence>
<dbReference type="GeneID" id="54580918"/>
<accession>A0A6A6J232</accession>
<evidence type="ECO:0000313" key="4">
    <source>
        <dbReference type="Proteomes" id="UP000800094"/>
    </source>
</evidence>
<dbReference type="RefSeq" id="XP_033691455.1">
    <property type="nucleotide sequence ID" value="XM_033827588.1"/>
</dbReference>
<dbReference type="EMBL" id="ML987189">
    <property type="protein sequence ID" value="KAF2256451.1"/>
    <property type="molecule type" value="Genomic_DNA"/>
</dbReference>
<dbReference type="AlphaFoldDB" id="A0A6A6J232"/>
<keyword evidence="2" id="KW-0732">Signal</keyword>
<evidence type="ECO:0000313" key="3">
    <source>
        <dbReference type="EMBL" id="KAF2256451.1"/>
    </source>
</evidence>
<proteinExistence type="predicted"/>
<dbReference type="Proteomes" id="UP000800094">
    <property type="component" value="Unassembled WGS sequence"/>
</dbReference>
<dbReference type="OrthoDB" id="3010248at2759"/>
<reference evidence="3" key="1">
    <citation type="journal article" date="2020" name="Stud. Mycol.">
        <title>101 Dothideomycetes genomes: a test case for predicting lifestyles and emergence of pathogens.</title>
        <authorList>
            <person name="Haridas S."/>
            <person name="Albert R."/>
            <person name="Binder M."/>
            <person name="Bloem J."/>
            <person name="Labutti K."/>
            <person name="Salamov A."/>
            <person name="Andreopoulos B."/>
            <person name="Baker S."/>
            <person name="Barry K."/>
            <person name="Bills G."/>
            <person name="Bluhm B."/>
            <person name="Cannon C."/>
            <person name="Castanera R."/>
            <person name="Culley D."/>
            <person name="Daum C."/>
            <person name="Ezra D."/>
            <person name="Gonzalez J."/>
            <person name="Henrissat B."/>
            <person name="Kuo A."/>
            <person name="Liang C."/>
            <person name="Lipzen A."/>
            <person name="Lutzoni F."/>
            <person name="Magnuson J."/>
            <person name="Mondo S."/>
            <person name="Nolan M."/>
            <person name="Ohm R."/>
            <person name="Pangilinan J."/>
            <person name="Park H.-J."/>
            <person name="Ramirez L."/>
            <person name="Alfaro M."/>
            <person name="Sun H."/>
            <person name="Tritt A."/>
            <person name="Yoshinaga Y."/>
            <person name="Zwiers L.-H."/>
            <person name="Turgeon B."/>
            <person name="Goodwin S."/>
            <person name="Spatafora J."/>
            <person name="Crous P."/>
            <person name="Grigoriev I."/>
        </authorList>
    </citation>
    <scope>NUCLEOTIDE SEQUENCE</scope>
    <source>
        <strain evidence="3">CBS 122368</strain>
    </source>
</reference>
<feature type="chain" id="PRO_5025517890" evidence="2">
    <location>
        <begin position="21"/>
        <end position="62"/>
    </location>
</feature>
<feature type="region of interest" description="Disordered" evidence="1">
    <location>
        <begin position="31"/>
        <end position="62"/>
    </location>
</feature>
<protein>
    <submittedName>
        <fullName evidence="3">Uncharacterized protein</fullName>
    </submittedName>
</protein>
<gene>
    <name evidence="3" type="ORF">BU26DRAFT_513280</name>
</gene>
<evidence type="ECO:0000256" key="2">
    <source>
        <dbReference type="SAM" id="SignalP"/>
    </source>
</evidence>
<keyword evidence="4" id="KW-1185">Reference proteome</keyword>
<organism evidence="3 4">
    <name type="scientific">Trematosphaeria pertusa</name>
    <dbReference type="NCBI Taxonomy" id="390896"/>
    <lineage>
        <taxon>Eukaryota</taxon>
        <taxon>Fungi</taxon>
        <taxon>Dikarya</taxon>
        <taxon>Ascomycota</taxon>
        <taxon>Pezizomycotina</taxon>
        <taxon>Dothideomycetes</taxon>
        <taxon>Pleosporomycetidae</taxon>
        <taxon>Pleosporales</taxon>
        <taxon>Massarineae</taxon>
        <taxon>Trematosphaeriaceae</taxon>
        <taxon>Trematosphaeria</taxon>
    </lineage>
</organism>
<feature type="compositionally biased region" description="Gly residues" evidence="1">
    <location>
        <begin position="52"/>
        <end position="62"/>
    </location>
</feature>
<name>A0A6A6J232_9PLEO</name>
<feature type="signal peptide" evidence="2">
    <location>
        <begin position="1"/>
        <end position="20"/>
    </location>
</feature>
<evidence type="ECO:0000256" key="1">
    <source>
        <dbReference type="SAM" id="MobiDB-lite"/>
    </source>
</evidence>